<dbReference type="Pfam" id="PF01844">
    <property type="entry name" value="HNH"/>
    <property type="match status" value="1"/>
</dbReference>
<evidence type="ECO:0000313" key="3">
    <source>
        <dbReference type="Proteomes" id="UP000007887"/>
    </source>
</evidence>
<dbReference type="InterPro" id="IPR003497">
    <property type="entry name" value="BRO_N_domain"/>
</dbReference>
<feature type="domain" description="Bro-N" evidence="1">
    <location>
        <begin position="1"/>
        <end position="83"/>
    </location>
</feature>
<dbReference type="PROSITE" id="PS51750">
    <property type="entry name" value="BRO_N"/>
    <property type="match status" value="1"/>
</dbReference>
<sequence length="296" mass="33800">MRWYVANDVCEALDIHNSRDAVSRLDADERRMITMDTPGGPQKMNAVSLPGIYRLIFSSRKGTAKEYQRWVTHDVLPLVSQDSRHEIAVDSVGKQLDDLKDLLMQSGVVKPFVNPRYTFDNLMSRYIGAVPGNRPRDFYDAIGEWFGITVPYSSAINITVKEWLLEHVPMEVMTEFVVGIESKTIIRSQTGRWVSLNGVFGNTVEWERIKKEFGHKCAYCGKEHVALIPEHLVPQSVMAKVSPERVDLIENIVPACTDCNGAKGLIPLSDWYPKHPGYTKARLRKIQEHFRKYHLK</sequence>
<dbReference type="InterPro" id="IPR002711">
    <property type="entry name" value="HNH"/>
</dbReference>
<dbReference type="PANTHER" id="PTHR36180:SF2">
    <property type="entry name" value="BRO FAMILY PROTEIN"/>
    <property type="match status" value="1"/>
</dbReference>
<accession>I0GWH3</accession>
<dbReference type="GO" id="GO:0008270">
    <property type="term" value="F:zinc ion binding"/>
    <property type="evidence" value="ECO:0007669"/>
    <property type="project" value="InterPro"/>
</dbReference>
<protein>
    <submittedName>
        <fullName evidence="2">Putative phage antirepressor</fullName>
    </submittedName>
</protein>
<evidence type="ECO:0000313" key="2">
    <source>
        <dbReference type="EMBL" id="BAL85110.1"/>
    </source>
</evidence>
<dbReference type="PATRIC" id="fig|927704.6.peg.3350"/>
<reference evidence="2 3" key="1">
    <citation type="submission" date="2011-10" db="EMBL/GenBank/DDBJ databases">
        <title>Whole genome sequence of Selenomonas ruminantium subsp. lactilytica TAM6421.</title>
        <authorList>
            <person name="Oguchi A."/>
            <person name="Ankai A."/>
            <person name="Kaneko J."/>
            <person name="Yamada-Narita S."/>
            <person name="Fukui S."/>
            <person name="Takahashi M."/>
            <person name="Onodera T."/>
            <person name="Kojima S."/>
            <person name="Fushimi T."/>
            <person name="Abe N."/>
            <person name="Kamio Y."/>
            <person name="Yamazaki S."/>
            <person name="Fujita N."/>
        </authorList>
    </citation>
    <scope>NUCLEOTIDE SEQUENCE [LARGE SCALE GENOMIC DNA]</scope>
    <source>
        <strain evidence="3">NBRC 103574 / TAM6421</strain>
        <plasmid evidence="2 3">pSRC3</plasmid>
    </source>
</reference>
<dbReference type="AlphaFoldDB" id="I0GWH3"/>
<geneLocation type="plasmid" evidence="2 3">
    <name>pSRC3</name>
</geneLocation>
<keyword evidence="2" id="KW-0614">Plasmid</keyword>
<gene>
    <name evidence="2" type="ordered locus">SELR_pSRC300370</name>
</gene>
<dbReference type="RefSeq" id="WP_014426128.1">
    <property type="nucleotide sequence ID" value="NC_017073.1"/>
</dbReference>
<dbReference type="KEGG" id="sri:SELR_pSRC300370"/>
<dbReference type="PANTHER" id="PTHR36180">
    <property type="entry name" value="DNA-BINDING PROTEIN-RELATED-RELATED"/>
    <property type="match status" value="1"/>
</dbReference>
<dbReference type="Gene3D" id="1.10.30.50">
    <property type="match status" value="1"/>
</dbReference>
<dbReference type="Pfam" id="PF02498">
    <property type="entry name" value="Bro-N"/>
    <property type="match status" value="1"/>
</dbReference>
<organism evidence="2 3">
    <name type="scientific">Selenomonas ruminantium subsp. lactilytica (strain NBRC 103574 / TAM6421)</name>
    <dbReference type="NCBI Taxonomy" id="927704"/>
    <lineage>
        <taxon>Bacteria</taxon>
        <taxon>Bacillati</taxon>
        <taxon>Bacillota</taxon>
        <taxon>Negativicutes</taxon>
        <taxon>Selenomonadales</taxon>
        <taxon>Selenomonadaceae</taxon>
        <taxon>Selenomonas</taxon>
    </lineage>
</organism>
<dbReference type="EMBL" id="AP012300">
    <property type="protein sequence ID" value="BAL85110.1"/>
    <property type="molecule type" value="Genomic_DNA"/>
</dbReference>
<dbReference type="HOGENOM" id="CLU_939730_0_0_9"/>
<dbReference type="SMART" id="SM01040">
    <property type="entry name" value="Bro-N"/>
    <property type="match status" value="1"/>
</dbReference>
<name>I0GWH3_SELRL</name>
<dbReference type="GO" id="GO:0004519">
    <property type="term" value="F:endonuclease activity"/>
    <property type="evidence" value="ECO:0007669"/>
    <property type="project" value="InterPro"/>
</dbReference>
<proteinExistence type="predicted"/>
<dbReference type="GO" id="GO:0003676">
    <property type="term" value="F:nucleic acid binding"/>
    <property type="evidence" value="ECO:0007669"/>
    <property type="project" value="InterPro"/>
</dbReference>
<dbReference type="Proteomes" id="UP000007887">
    <property type="component" value="Plasmid pSRC3"/>
</dbReference>
<evidence type="ECO:0000259" key="1">
    <source>
        <dbReference type="PROSITE" id="PS51750"/>
    </source>
</evidence>